<dbReference type="EC" id="6.4.1.8" evidence="4"/>
<proteinExistence type="predicted"/>
<dbReference type="Pfam" id="PF01968">
    <property type="entry name" value="Hydantoinase_A"/>
    <property type="match status" value="1"/>
</dbReference>
<dbReference type="PANTHER" id="PTHR11365">
    <property type="entry name" value="5-OXOPROLINASE RELATED"/>
    <property type="match status" value="1"/>
</dbReference>
<evidence type="ECO:0000259" key="2">
    <source>
        <dbReference type="Pfam" id="PF05378"/>
    </source>
</evidence>
<accession>A0A0M7BDU3</accession>
<dbReference type="InterPro" id="IPR002821">
    <property type="entry name" value="Hydantoinase_A"/>
</dbReference>
<feature type="domain" description="Hydantoinase/oxoprolinase N-terminal" evidence="2">
    <location>
        <begin position="7"/>
        <end position="182"/>
    </location>
</feature>
<dbReference type="PANTHER" id="PTHR11365:SF23">
    <property type="entry name" value="HYPOTHETICAL 5-OXOPROLINASE (EUROFUNG)-RELATED"/>
    <property type="match status" value="1"/>
</dbReference>
<dbReference type="InterPro" id="IPR045079">
    <property type="entry name" value="Oxoprolinase-like"/>
</dbReference>
<dbReference type="GO" id="GO:0017168">
    <property type="term" value="F:5-oxoprolinase (ATP-hydrolyzing) activity"/>
    <property type="evidence" value="ECO:0007669"/>
    <property type="project" value="TreeGrafter"/>
</dbReference>
<dbReference type="InterPro" id="IPR043129">
    <property type="entry name" value="ATPase_NBD"/>
</dbReference>
<dbReference type="STRING" id="313367.JSE7799_02733"/>
<dbReference type="GO" id="GO:0006749">
    <property type="term" value="P:glutathione metabolic process"/>
    <property type="evidence" value="ECO:0007669"/>
    <property type="project" value="TreeGrafter"/>
</dbReference>
<dbReference type="GO" id="GO:0016874">
    <property type="term" value="F:ligase activity"/>
    <property type="evidence" value="ECO:0007669"/>
    <property type="project" value="UniProtKB-KW"/>
</dbReference>
<dbReference type="Pfam" id="PF05378">
    <property type="entry name" value="Hydant_A_N"/>
    <property type="match status" value="1"/>
</dbReference>
<evidence type="ECO:0000259" key="3">
    <source>
        <dbReference type="Pfam" id="PF19278"/>
    </source>
</evidence>
<dbReference type="RefSeq" id="WP_055664115.1">
    <property type="nucleotide sequence ID" value="NZ_CYPR01000185.1"/>
</dbReference>
<sequence>MSDRTARLGVDIGGTFTDVVLEHPGGRASTKVLTTYAAPEDAIVEGMHRVCAEAGIEPGGIAQIIHGTTLATNALIERRGAKTALITTKGFRDVIEMRTESRFEQYDLNLTLPEPLLPRNRRYVVEERMDARGEVLVPLDRAEVETLADELVAAGYESVAVGLLHSYAGDAHERLIAEVLAERMPGVMVSLSCEVSPQMREYERFNTTIANAYIKPLMKSYLGRLKGRLAEEGADCPVFLMHSGGGIMALEIAAEFPVRLVESGPAGGAIFAADIAARHGLDRVLSFDMGGTTAKICLIRDARPMTARVFEVARTYRFKKGSGMPISIPVIDMVEIGAGGGSLASVDAMGRIAVGPESAGSEPGPASYGRGGTRPAVTDADLALGRLDPANFAGGSIALYPDRAAAALDAAVGGPLGMDATEAAWGVAEVVDENMANAARVHAVENGEDLSGYTMIAFGGAAPLHAARLCEKLGIGRCLIPQGAGVGSAIGFLRAPFSFEANRSVFTRMSDFDADAVADLFAELEEEATAFVRSCDAEASVVAEHKVYMRYAGQGWEIPVTLSPQQAAHPEAAAILERFEADYAALFGRIVEGMEAEITVWSVNARTESAAPEPLGEAPPEGEARVAERRELFDPAVGARLDAAVIRRADLAPGEGAPGPAVVVENETSVIVPASRSVTALPDGTLDVKVKENADG</sequence>
<evidence type="ECO:0000259" key="1">
    <source>
        <dbReference type="Pfam" id="PF01968"/>
    </source>
</evidence>
<reference evidence="4 5" key="1">
    <citation type="submission" date="2015-09" db="EMBL/GenBank/DDBJ databases">
        <authorList>
            <person name="Jackson K.R."/>
            <person name="Lunt B.L."/>
            <person name="Fisher J.N.B."/>
            <person name="Gardner A.V."/>
            <person name="Bailey M.E."/>
            <person name="Deus L.M."/>
            <person name="Earl A.S."/>
            <person name="Gibby P.D."/>
            <person name="Hartmann K.A."/>
            <person name="Liu J.E."/>
            <person name="Manci A.M."/>
            <person name="Nielsen D.A."/>
            <person name="Solomon M.B."/>
            <person name="Breakwell D.P."/>
            <person name="Burnett S.H."/>
            <person name="Grose J.H."/>
        </authorList>
    </citation>
    <scope>NUCLEOTIDE SEQUENCE [LARGE SCALE GENOMIC DNA]</scope>
    <source>
        <strain evidence="4 5">CECT 7799</strain>
    </source>
</reference>
<evidence type="ECO:0000313" key="4">
    <source>
        <dbReference type="EMBL" id="CUH40004.1"/>
    </source>
</evidence>
<dbReference type="SUPFAM" id="SSF53067">
    <property type="entry name" value="Actin-like ATPase domain"/>
    <property type="match status" value="1"/>
</dbReference>
<dbReference type="AlphaFoldDB" id="A0A0M7BDU3"/>
<dbReference type="Proteomes" id="UP000049455">
    <property type="component" value="Unassembled WGS sequence"/>
</dbReference>
<dbReference type="OrthoDB" id="9759608at2"/>
<dbReference type="InterPro" id="IPR008040">
    <property type="entry name" value="Hydant_A_N"/>
</dbReference>
<keyword evidence="4" id="KW-0436">Ligase</keyword>
<feature type="domain" description="Hydantoinase A/oxoprolinase" evidence="1">
    <location>
        <begin position="204"/>
        <end position="497"/>
    </location>
</feature>
<dbReference type="Pfam" id="PF19278">
    <property type="entry name" value="Hydant_A_C"/>
    <property type="match status" value="1"/>
</dbReference>
<keyword evidence="5" id="KW-1185">Reference proteome</keyword>
<protein>
    <submittedName>
        <fullName evidence="4">Acetophenone carboxylase gamma subunit</fullName>
        <ecNumber evidence="4">6.4.1.8</ecNumber>
    </submittedName>
</protein>
<name>A0A0M7BDU3_9RHOB</name>
<dbReference type="GO" id="GO:0005829">
    <property type="term" value="C:cytosol"/>
    <property type="evidence" value="ECO:0007669"/>
    <property type="project" value="TreeGrafter"/>
</dbReference>
<feature type="domain" description="Acetophenone carboxylase-like C-terminal" evidence="3">
    <location>
        <begin position="515"/>
        <end position="678"/>
    </location>
</feature>
<evidence type="ECO:0000313" key="5">
    <source>
        <dbReference type="Proteomes" id="UP000049455"/>
    </source>
</evidence>
<gene>
    <name evidence="4" type="primary">apc3</name>
    <name evidence="4" type="ORF">JSE7799_02733</name>
</gene>
<organism evidence="4 5">
    <name type="scientific">Jannaschia seosinensis</name>
    <dbReference type="NCBI Taxonomy" id="313367"/>
    <lineage>
        <taxon>Bacteria</taxon>
        <taxon>Pseudomonadati</taxon>
        <taxon>Pseudomonadota</taxon>
        <taxon>Alphaproteobacteria</taxon>
        <taxon>Rhodobacterales</taxon>
        <taxon>Roseobacteraceae</taxon>
        <taxon>Jannaschia</taxon>
    </lineage>
</organism>
<dbReference type="EMBL" id="CYPR01000185">
    <property type="protein sequence ID" value="CUH40004.1"/>
    <property type="molecule type" value="Genomic_DNA"/>
</dbReference>
<dbReference type="InterPro" id="IPR049517">
    <property type="entry name" value="ACX-like_C"/>
</dbReference>